<dbReference type="Proteomes" id="UP000837857">
    <property type="component" value="Chromosome 5"/>
</dbReference>
<dbReference type="EMBL" id="OW152817">
    <property type="protein sequence ID" value="CAH2068426.1"/>
    <property type="molecule type" value="Genomic_DNA"/>
</dbReference>
<feature type="non-terminal residue" evidence="1">
    <location>
        <position position="80"/>
    </location>
</feature>
<protein>
    <submittedName>
        <fullName evidence="1">Uncharacterized protein</fullName>
    </submittedName>
</protein>
<sequence>MMINDNRSAFEESQGFAEGTTATAECTRLDGNHFHCRHHCPRSPNGPLTPADKHSRNLTRECLPCIGRYRQKLFTMVEKR</sequence>
<proteinExistence type="predicted"/>
<name>A0ABN8IVT2_9NEOP</name>
<accession>A0ABN8IVT2</accession>
<evidence type="ECO:0000313" key="2">
    <source>
        <dbReference type="Proteomes" id="UP000837857"/>
    </source>
</evidence>
<keyword evidence="2" id="KW-1185">Reference proteome</keyword>
<gene>
    <name evidence="1" type="ORF">IPOD504_LOCUS14310</name>
</gene>
<evidence type="ECO:0000313" key="1">
    <source>
        <dbReference type="EMBL" id="CAH2068426.1"/>
    </source>
</evidence>
<reference evidence="1" key="1">
    <citation type="submission" date="2022-03" db="EMBL/GenBank/DDBJ databases">
        <authorList>
            <person name="Martin H S."/>
        </authorList>
    </citation>
    <scope>NUCLEOTIDE SEQUENCE</scope>
</reference>
<organism evidence="1 2">
    <name type="scientific">Iphiclides podalirius</name>
    <name type="common">scarce swallowtail</name>
    <dbReference type="NCBI Taxonomy" id="110791"/>
    <lineage>
        <taxon>Eukaryota</taxon>
        <taxon>Metazoa</taxon>
        <taxon>Ecdysozoa</taxon>
        <taxon>Arthropoda</taxon>
        <taxon>Hexapoda</taxon>
        <taxon>Insecta</taxon>
        <taxon>Pterygota</taxon>
        <taxon>Neoptera</taxon>
        <taxon>Endopterygota</taxon>
        <taxon>Lepidoptera</taxon>
        <taxon>Glossata</taxon>
        <taxon>Ditrysia</taxon>
        <taxon>Papilionoidea</taxon>
        <taxon>Papilionidae</taxon>
        <taxon>Papilioninae</taxon>
        <taxon>Iphiclides</taxon>
    </lineage>
</organism>